<dbReference type="RefSeq" id="WP_071926518.1">
    <property type="nucleotide sequence ID" value="NZ_CP018082.1"/>
</dbReference>
<keyword evidence="1" id="KW-1133">Transmembrane helix</keyword>
<accession>A0A1J0VMT6</accession>
<evidence type="ECO:0000313" key="2">
    <source>
        <dbReference type="EMBL" id="APE33337.1"/>
    </source>
</evidence>
<dbReference type="KEGG" id="nsl:BOX37_04425"/>
<proteinExistence type="predicted"/>
<feature type="transmembrane region" description="Helical" evidence="1">
    <location>
        <begin position="12"/>
        <end position="33"/>
    </location>
</feature>
<dbReference type="AlphaFoldDB" id="A0A1J0VMT6"/>
<keyword evidence="1" id="KW-0472">Membrane</keyword>
<protein>
    <submittedName>
        <fullName evidence="2">Uncharacterized protein</fullName>
    </submittedName>
</protein>
<dbReference type="OrthoDB" id="4570130at2"/>
<organism evidence="2 3">
    <name type="scientific">Nocardia mangyaensis</name>
    <dbReference type="NCBI Taxonomy" id="2213200"/>
    <lineage>
        <taxon>Bacteria</taxon>
        <taxon>Bacillati</taxon>
        <taxon>Actinomycetota</taxon>
        <taxon>Actinomycetes</taxon>
        <taxon>Mycobacteriales</taxon>
        <taxon>Nocardiaceae</taxon>
        <taxon>Nocardia</taxon>
    </lineage>
</organism>
<feature type="transmembrane region" description="Helical" evidence="1">
    <location>
        <begin position="45"/>
        <end position="64"/>
    </location>
</feature>
<reference evidence="2" key="1">
    <citation type="submission" date="2016-11" db="EMBL/GenBank/DDBJ databases">
        <authorList>
            <person name="Jaros S."/>
            <person name="Januszkiewicz K."/>
            <person name="Wedrychowicz H."/>
        </authorList>
    </citation>
    <scope>NUCLEOTIDE SEQUENCE [LARGE SCALE GENOMIC DNA]</scope>
    <source>
        <strain evidence="2">Y48</strain>
    </source>
</reference>
<evidence type="ECO:0000256" key="1">
    <source>
        <dbReference type="SAM" id="Phobius"/>
    </source>
</evidence>
<keyword evidence="1" id="KW-0812">Transmembrane</keyword>
<dbReference type="Proteomes" id="UP000183810">
    <property type="component" value="Chromosome"/>
</dbReference>
<evidence type="ECO:0000313" key="3">
    <source>
        <dbReference type="Proteomes" id="UP000183810"/>
    </source>
</evidence>
<keyword evidence="3" id="KW-1185">Reference proteome</keyword>
<name>A0A1J0VMT6_9NOCA</name>
<dbReference type="EMBL" id="CP018082">
    <property type="protein sequence ID" value="APE33337.1"/>
    <property type="molecule type" value="Genomic_DNA"/>
</dbReference>
<gene>
    <name evidence="2" type="ORF">BOX37_04425</name>
</gene>
<sequence>MAEHDSVETRRRPAFSLLLTGILALALSAWALLGAPTPDSGGILPIGWFVVITAVVIGLVLTLSPGRKRH</sequence>